<evidence type="ECO:0000313" key="1">
    <source>
        <dbReference type="EMBL" id="GMT12746.1"/>
    </source>
</evidence>
<proteinExistence type="predicted"/>
<feature type="non-terminal residue" evidence="1">
    <location>
        <position position="1"/>
    </location>
</feature>
<evidence type="ECO:0000313" key="2">
    <source>
        <dbReference type="Proteomes" id="UP001432322"/>
    </source>
</evidence>
<dbReference type="Proteomes" id="UP001432322">
    <property type="component" value="Unassembled WGS sequence"/>
</dbReference>
<organism evidence="1 2">
    <name type="scientific">Pristionchus fissidentatus</name>
    <dbReference type="NCBI Taxonomy" id="1538716"/>
    <lineage>
        <taxon>Eukaryota</taxon>
        <taxon>Metazoa</taxon>
        <taxon>Ecdysozoa</taxon>
        <taxon>Nematoda</taxon>
        <taxon>Chromadorea</taxon>
        <taxon>Rhabditida</taxon>
        <taxon>Rhabditina</taxon>
        <taxon>Diplogasteromorpha</taxon>
        <taxon>Diplogasteroidea</taxon>
        <taxon>Neodiplogasteridae</taxon>
        <taxon>Pristionchus</taxon>
    </lineage>
</organism>
<dbReference type="AlphaFoldDB" id="A0AAV5V0A5"/>
<comment type="caution">
    <text evidence="1">The sequence shown here is derived from an EMBL/GenBank/DDBJ whole genome shotgun (WGS) entry which is preliminary data.</text>
</comment>
<protein>
    <submittedName>
        <fullName evidence="1">Uncharacterized protein</fullName>
    </submittedName>
</protein>
<sequence>NVKDLIALGFADYFGMVHIMEQSLEYLLSHRLPEKLIKDALVLADRIPNNARMLRWVLNHILEEKQFFQLLHTCLPSISVETAQVCLKDLQIVVQEERGVHERRNYAILQSSLTQDSVGLQVQCKDYRDRNSVKTEIHFVINTKQNLLDINEVWKRIPVGYNLIHIKGMMYARSTLNTLPIPVTSEELIHVEAHIARIV</sequence>
<accession>A0AAV5V0A5</accession>
<reference evidence="1" key="1">
    <citation type="submission" date="2023-10" db="EMBL/GenBank/DDBJ databases">
        <title>Genome assembly of Pristionchus species.</title>
        <authorList>
            <person name="Yoshida K."/>
            <person name="Sommer R.J."/>
        </authorList>
    </citation>
    <scope>NUCLEOTIDE SEQUENCE</scope>
    <source>
        <strain evidence="1">RS5133</strain>
    </source>
</reference>
<gene>
    <name evidence="1" type="ORF">PFISCL1PPCAC_4043</name>
</gene>
<dbReference type="EMBL" id="BTSY01000002">
    <property type="protein sequence ID" value="GMT12746.1"/>
    <property type="molecule type" value="Genomic_DNA"/>
</dbReference>
<keyword evidence="2" id="KW-1185">Reference proteome</keyword>
<name>A0AAV5V0A5_9BILA</name>